<name>A0ABN8DEK9_9VIBR</name>
<dbReference type="EMBL" id="CAKLCM010000002">
    <property type="protein sequence ID" value="CAH0525506.1"/>
    <property type="molecule type" value="Genomic_DNA"/>
</dbReference>
<gene>
    <name evidence="1" type="ORF">VHP8226_01031</name>
</gene>
<sequence length="119" mass="13112">MKRALSLTVIVTLAGCAGPSIMDILNLSKDYKVEQKGAAIFTAANKKQYHIPAPRNSNTDRILVCSTSGGLFNKVDKQELQEAGQDWLNIRKQGNVIVSSSKSPTDLDGRTCYEFTYQE</sequence>
<organism evidence="1 2">
    <name type="scientific">Vibrio hippocampi</name>
    <dbReference type="NCBI Taxonomy" id="654686"/>
    <lineage>
        <taxon>Bacteria</taxon>
        <taxon>Pseudomonadati</taxon>
        <taxon>Pseudomonadota</taxon>
        <taxon>Gammaproteobacteria</taxon>
        <taxon>Vibrionales</taxon>
        <taxon>Vibrionaceae</taxon>
        <taxon>Vibrio</taxon>
    </lineage>
</organism>
<evidence type="ECO:0000313" key="1">
    <source>
        <dbReference type="EMBL" id="CAH0525506.1"/>
    </source>
</evidence>
<evidence type="ECO:0000313" key="2">
    <source>
        <dbReference type="Proteomes" id="UP000838160"/>
    </source>
</evidence>
<protein>
    <recommendedName>
        <fullName evidence="3">Lipoprotein</fullName>
    </recommendedName>
</protein>
<accession>A0ABN8DEK9</accession>
<dbReference type="Proteomes" id="UP000838160">
    <property type="component" value="Unassembled WGS sequence"/>
</dbReference>
<dbReference type="PROSITE" id="PS51257">
    <property type="entry name" value="PROKAR_LIPOPROTEIN"/>
    <property type="match status" value="1"/>
</dbReference>
<keyword evidence="2" id="KW-1185">Reference proteome</keyword>
<comment type="caution">
    <text evidence="1">The sequence shown here is derived from an EMBL/GenBank/DDBJ whole genome shotgun (WGS) entry which is preliminary data.</text>
</comment>
<evidence type="ECO:0008006" key="3">
    <source>
        <dbReference type="Google" id="ProtNLM"/>
    </source>
</evidence>
<reference evidence="1" key="1">
    <citation type="submission" date="2021-12" db="EMBL/GenBank/DDBJ databases">
        <authorList>
            <person name="Rodrigo-Torres L."/>
            <person name="Arahal R. D."/>
            <person name="Lucena T."/>
        </authorList>
    </citation>
    <scope>NUCLEOTIDE SEQUENCE</scope>
    <source>
        <strain evidence="1">CECT 8226</strain>
    </source>
</reference>
<dbReference type="RefSeq" id="WP_237484034.1">
    <property type="nucleotide sequence ID" value="NZ_CAKLCM010000002.1"/>
</dbReference>
<proteinExistence type="predicted"/>